<feature type="transmembrane region" description="Helical" evidence="1">
    <location>
        <begin position="70"/>
        <end position="92"/>
    </location>
</feature>
<keyword evidence="1" id="KW-0812">Transmembrane</keyword>
<dbReference type="EMBL" id="RXIC02000019">
    <property type="protein sequence ID" value="KAB1225570.1"/>
    <property type="molecule type" value="Genomic_DNA"/>
</dbReference>
<gene>
    <name evidence="2" type="ORF">CJ030_MR1G002479</name>
</gene>
<evidence type="ECO:0000256" key="1">
    <source>
        <dbReference type="SAM" id="Phobius"/>
    </source>
</evidence>
<feature type="transmembrane region" description="Helical" evidence="1">
    <location>
        <begin position="33"/>
        <end position="50"/>
    </location>
</feature>
<dbReference type="Proteomes" id="UP000516437">
    <property type="component" value="Chromosome 1"/>
</dbReference>
<reference evidence="2 3" key="1">
    <citation type="journal article" date="2019" name="Plant Biotechnol. J.">
        <title>The red bayberry genome and genetic basis of sex determination.</title>
        <authorList>
            <person name="Jia H.M."/>
            <person name="Jia H.J."/>
            <person name="Cai Q.L."/>
            <person name="Wang Y."/>
            <person name="Zhao H.B."/>
            <person name="Yang W.F."/>
            <person name="Wang G.Y."/>
            <person name="Li Y.H."/>
            <person name="Zhan D.L."/>
            <person name="Shen Y.T."/>
            <person name="Niu Q.F."/>
            <person name="Chang L."/>
            <person name="Qiu J."/>
            <person name="Zhao L."/>
            <person name="Xie H.B."/>
            <person name="Fu W.Y."/>
            <person name="Jin J."/>
            <person name="Li X.W."/>
            <person name="Jiao Y."/>
            <person name="Zhou C.C."/>
            <person name="Tu T."/>
            <person name="Chai C.Y."/>
            <person name="Gao J.L."/>
            <person name="Fan L.J."/>
            <person name="van de Weg E."/>
            <person name="Wang J.Y."/>
            <person name="Gao Z.S."/>
        </authorList>
    </citation>
    <scope>NUCLEOTIDE SEQUENCE [LARGE SCALE GENOMIC DNA]</scope>
    <source>
        <tissue evidence="2">Leaves</tissue>
    </source>
</reference>
<feature type="transmembrane region" description="Helical" evidence="1">
    <location>
        <begin position="104"/>
        <end position="122"/>
    </location>
</feature>
<evidence type="ECO:0000313" key="2">
    <source>
        <dbReference type="EMBL" id="KAB1225570.1"/>
    </source>
</evidence>
<name>A0A6A1WS12_9ROSI</name>
<dbReference type="AlphaFoldDB" id="A0A6A1WS12"/>
<proteinExistence type="predicted"/>
<organism evidence="2 3">
    <name type="scientific">Morella rubra</name>
    <name type="common">Chinese bayberry</name>
    <dbReference type="NCBI Taxonomy" id="262757"/>
    <lineage>
        <taxon>Eukaryota</taxon>
        <taxon>Viridiplantae</taxon>
        <taxon>Streptophyta</taxon>
        <taxon>Embryophyta</taxon>
        <taxon>Tracheophyta</taxon>
        <taxon>Spermatophyta</taxon>
        <taxon>Magnoliopsida</taxon>
        <taxon>eudicotyledons</taxon>
        <taxon>Gunneridae</taxon>
        <taxon>Pentapetalae</taxon>
        <taxon>rosids</taxon>
        <taxon>fabids</taxon>
        <taxon>Fagales</taxon>
        <taxon>Myricaceae</taxon>
        <taxon>Morella</taxon>
    </lineage>
</organism>
<dbReference type="OrthoDB" id="1716910at2759"/>
<comment type="caution">
    <text evidence="2">The sequence shown here is derived from an EMBL/GenBank/DDBJ whole genome shotgun (WGS) entry which is preliminary data.</text>
</comment>
<sequence length="134" mass="14666">MEVENCFLPEQPGNPTVPVCHVRGLRRFGTDELIFILSCLVALLFLHLPMEDLDSNVPVPTFLFKGRPSAFHAFLVGLTGASCGITCSMHLRERSPKASRIFRCFGRGAMAATVGIFLWVAAPSGFSWLASCVH</sequence>
<protein>
    <submittedName>
        <fullName evidence="2">Uncharacterized protein</fullName>
    </submittedName>
</protein>
<keyword evidence="1" id="KW-1133">Transmembrane helix</keyword>
<keyword evidence="3" id="KW-1185">Reference proteome</keyword>
<keyword evidence="1" id="KW-0472">Membrane</keyword>
<accession>A0A6A1WS12</accession>
<evidence type="ECO:0000313" key="3">
    <source>
        <dbReference type="Proteomes" id="UP000516437"/>
    </source>
</evidence>